<comment type="caution">
    <text evidence="1">The sequence shown here is derived from an EMBL/GenBank/DDBJ whole genome shotgun (WGS) entry which is preliminary data.</text>
</comment>
<dbReference type="AlphaFoldDB" id="A0AAE3GPZ5"/>
<reference evidence="1" key="1">
    <citation type="submission" date="2022-06" db="EMBL/GenBank/DDBJ databases">
        <title>New cyanobacteria of genus Symplocastrum in benthos of Lake Baikal.</title>
        <authorList>
            <person name="Sorokovikova E."/>
            <person name="Tikhonova I."/>
            <person name="Krasnopeev A."/>
            <person name="Evseev P."/>
            <person name="Gladkikh A."/>
            <person name="Belykh O."/>
        </authorList>
    </citation>
    <scope>NUCLEOTIDE SEQUENCE</scope>
    <source>
        <strain evidence="1">BBK-W-15</strain>
    </source>
</reference>
<evidence type="ECO:0000313" key="2">
    <source>
        <dbReference type="Proteomes" id="UP001204953"/>
    </source>
</evidence>
<keyword evidence="2" id="KW-1185">Reference proteome</keyword>
<gene>
    <name evidence="1" type="ORF">NJ959_08995</name>
</gene>
<name>A0AAE3GPZ5_9CYAN</name>
<dbReference type="RefSeq" id="WP_254011399.1">
    <property type="nucleotide sequence ID" value="NZ_JAMZMM010000063.1"/>
</dbReference>
<protein>
    <submittedName>
        <fullName evidence="1">DUF4058 family protein</fullName>
    </submittedName>
</protein>
<proteinExistence type="predicted"/>
<dbReference type="EMBL" id="JAMZMM010000063">
    <property type="protein sequence ID" value="MCP2728606.1"/>
    <property type="molecule type" value="Genomic_DNA"/>
</dbReference>
<evidence type="ECO:0000313" key="1">
    <source>
        <dbReference type="EMBL" id="MCP2728606.1"/>
    </source>
</evidence>
<sequence>MLHPPLTIDSLTALSIAIYKFNLPDRISTFPLPLRNEDRLPMVDLQALLDRVYDRAGYDIAIDYSSNPVSSLSGEEMDWLDGQLREKGLR</sequence>
<dbReference type="Proteomes" id="UP001204953">
    <property type="component" value="Unassembled WGS sequence"/>
</dbReference>
<organism evidence="1 2">
    <name type="scientific">Limnofasciculus baicalensis BBK-W-15</name>
    <dbReference type="NCBI Taxonomy" id="2699891"/>
    <lineage>
        <taxon>Bacteria</taxon>
        <taxon>Bacillati</taxon>
        <taxon>Cyanobacteriota</taxon>
        <taxon>Cyanophyceae</taxon>
        <taxon>Coleofasciculales</taxon>
        <taxon>Coleofasciculaceae</taxon>
        <taxon>Limnofasciculus</taxon>
        <taxon>Limnofasciculus baicalensis</taxon>
    </lineage>
</organism>
<dbReference type="Pfam" id="PF13267">
    <property type="entry name" value="DUF4058"/>
    <property type="match status" value="1"/>
</dbReference>
<accession>A0AAE3GPZ5</accession>
<dbReference type="InterPro" id="IPR025132">
    <property type="entry name" value="DUF4058"/>
</dbReference>